<comment type="caution">
    <text evidence="3">The sequence shown here is derived from an EMBL/GenBank/DDBJ whole genome shotgun (WGS) entry which is preliminary data.</text>
</comment>
<feature type="transmembrane region" description="Helical" evidence="2">
    <location>
        <begin position="60"/>
        <end position="80"/>
    </location>
</feature>
<evidence type="ECO:0000256" key="1">
    <source>
        <dbReference type="SAM" id="MobiDB-lite"/>
    </source>
</evidence>
<gene>
    <name evidence="3" type="ORF">GCM10010430_57220</name>
</gene>
<accession>A0ABN3EPW4</accession>
<keyword evidence="2" id="KW-1133">Transmembrane helix</keyword>
<name>A0ABN3EPW4_9ACTN</name>
<feature type="region of interest" description="Disordered" evidence="1">
    <location>
        <begin position="280"/>
        <end position="300"/>
    </location>
</feature>
<feature type="transmembrane region" description="Helical" evidence="2">
    <location>
        <begin position="201"/>
        <end position="223"/>
    </location>
</feature>
<feature type="transmembrane region" description="Helical" evidence="2">
    <location>
        <begin position="92"/>
        <end position="115"/>
    </location>
</feature>
<organism evidence="3 4">
    <name type="scientific">Kitasatospora cystarginea</name>
    <dbReference type="NCBI Taxonomy" id="58350"/>
    <lineage>
        <taxon>Bacteria</taxon>
        <taxon>Bacillati</taxon>
        <taxon>Actinomycetota</taxon>
        <taxon>Actinomycetes</taxon>
        <taxon>Kitasatosporales</taxon>
        <taxon>Streptomycetaceae</taxon>
        <taxon>Kitasatospora</taxon>
    </lineage>
</organism>
<keyword evidence="2" id="KW-0472">Membrane</keyword>
<dbReference type="RefSeq" id="WP_344639388.1">
    <property type="nucleotide sequence ID" value="NZ_BAAATR010000031.1"/>
</dbReference>
<evidence type="ECO:0000256" key="2">
    <source>
        <dbReference type="SAM" id="Phobius"/>
    </source>
</evidence>
<feature type="transmembrane region" description="Helical" evidence="2">
    <location>
        <begin position="168"/>
        <end position="189"/>
    </location>
</feature>
<evidence type="ECO:0000313" key="3">
    <source>
        <dbReference type="EMBL" id="GAA2264957.1"/>
    </source>
</evidence>
<proteinExistence type="predicted"/>
<evidence type="ECO:0008006" key="5">
    <source>
        <dbReference type="Google" id="ProtNLM"/>
    </source>
</evidence>
<sequence length="300" mass="31151">MTTRARHGRRAPASRPGYLVPGAVAAVLTGGAVAAGAELHWPVPGPLGGAGTRIAAFLDYFAGVFTLLSLTAAVVCGLLATDRLVLTPRLRVAVQSVHRATSVAALGFLGTHIAVKVLERHAAPAAAVLPFGGSTFAVSLGTVAADLLVLVAATGVLRGRFAGSRRPWLWRVLHVAAYACWPVALVHGLTAGRAAHAWVLWGYGLCAAGMALALLVRGLAFLGRRSTLGRLRRGAKAYRPATPSPAVLAELSVPHVAHARQVRTLGGSRPVPWLDLSQAARTVPRPRSAQQGPHRSGGSR</sequence>
<keyword evidence="4" id="KW-1185">Reference proteome</keyword>
<protein>
    <recommendedName>
        <fullName evidence="5">Ferric oxidoreductase domain-containing protein</fullName>
    </recommendedName>
</protein>
<dbReference type="EMBL" id="BAAATR010000031">
    <property type="protein sequence ID" value="GAA2264957.1"/>
    <property type="molecule type" value="Genomic_DNA"/>
</dbReference>
<evidence type="ECO:0000313" key="4">
    <source>
        <dbReference type="Proteomes" id="UP001500305"/>
    </source>
</evidence>
<dbReference type="Proteomes" id="UP001500305">
    <property type="component" value="Unassembled WGS sequence"/>
</dbReference>
<keyword evidence="2" id="KW-0812">Transmembrane</keyword>
<feature type="transmembrane region" description="Helical" evidence="2">
    <location>
        <begin position="135"/>
        <end position="156"/>
    </location>
</feature>
<reference evidence="3 4" key="1">
    <citation type="journal article" date="2019" name="Int. J. Syst. Evol. Microbiol.">
        <title>The Global Catalogue of Microorganisms (GCM) 10K type strain sequencing project: providing services to taxonomists for standard genome sequencing and annotation.</title>
        <authorList>
            <consortium name="The Broad Institute Genomics Platform"/>
            <consortium name="The Broad Institute Genome Sequencing Center for Infectious Disease"/>
            <person name="Wu L."/>
            <person name="Ma J."/>
        </authorList>
    </citation>
    <scope>NUCLEOTIDE SEQUENCE [LARGE SCALE GENOMIC DNA]</scope>
    <source>
        <strain evidence="3 4">JCM 7356</strain>
    </source>
</reference>